<evidence type="ECO:0000313" key="2">
    <source>
        <dbReference type="Proteomes" id="UP000789920"/>
    </source>
</evidence>
<reference evidence="1" key="1">
    <citation type="submission" date="2021-06" db="EMBL/GenBank/DDBJ databases">
        <authorList>
            <person name="Kallberg Y."/>
            <person name="Tangrot J."/>
            <person name="Rosling A."/>
        </authorList>
    </citation>
    <scope>NUCLEOTIDE SEQUENCE</scope>
    <source>
        <strain evidence="1">MA461A</strain>
    </source>
</reference>
<gene>
    <name evidence="1" type="ORF">RPERSI_LOCUS117</name>
</gene>
<accession>A0ACA9K9C7</accession>
<keyword evidence="2" id="KW-1185">Reference proteome</keyword>
<protein>
    <submittedName>
        <fullName evidence="1">12817_t:CDS:1</fullName>
    </submittedName>
</protein>
<name>A0ACA9K9C7_9GLOM</name>
<dbReference type="Proteomes" id="UP000789920">
    <property type="component" value="Unassembled WGS sequence"/>
</dbReference>
<evidence type="ECO:0000313" key="1">
    <source>
        <dbReference type="EMBL" id="CAG8460100.1"/>
    </source>
</evidence>
<comment type="caution">
    <text evidence="1">The sequence shown here is derived from an EMBL/GenBank/DDBJ whole genome shotgun (WGS) entry which is preliminary data.</text>
</comment>
<feature type="non-terminal residue" evidence="1">
    <location>
        <position position="1"/>
    </location>
</feature>
<organism evidence="1 2">
    <name type="scientific">Racocetra persica</name>
    <dbReference type="NCBI Taxonomy" id="160502"/>
    <lineage>
        <taxon>Eukaryota</taxon>
        <taxon>Fungi</taxon>
        <taxon>Fungi incertae sedis</taxon>
        <taxon>Mucoromycota</taxon>
        <taxon>Glomeromycotina</taxon>
        <taxon>Glomeromycetes</taxon>
        <taxon>Diversisporales</taxon>
        <taxon>Gigasporaceae</taxon>
        <taxon>Racocetra</taxon>
    </lineage>
</organism>
<dbReference type="EMBL" id="CAJVQC010000072">
    <property type="protein sequence ID" value="CAG8460100.1"/>
    <property type="molecule type" value="Genomic_DNA"/>
</dbReference>
<proteinExistence type="predicted"/>
<sequence length="247" mass="28987">RTFLQRPQEFHIIRGPFLELAFENGVADPSEPLEDTNLFMPKVLSIFDEIWKTYYDDSSNKSKRVFCKEHTNFFLKFTSGSTILSDSRFLEMTHTFLIRNPEKSAKSLYKANNFAPKDSVFSTQRFSKDIVGLKETKQIFDLLKELNKPLVVVDADDLINDPERVLKKYCELIGEEFKEEMTHWEAKPVKEWVGNKNIAEVSNDAENSTGFNKFTDKHNIEIEFPQIVYDAIEDSKPYYDYLYQFRI</sequence>